<evidence type="ECO:0000313" key="2">
    <source>
        <dbReference type="EMBL" id="PZX17814.1"/>
    </source>
</evidence>
<feature type="region of interest" description="Disordered" evidence="1">
    <location>
        <begin position="159"/>
        <end position="182"/>
    </location>
</feature>
<dbReference type="Proteomes" id="UP000248916">
    <property type="component" value="Unassembled WGS sequence"/>
</dbReference>
<sequence length="182" mass="19120">MQYGQGSKHMRGNGVTQLCERAPRAVGRGDRVGLFLVGMALLSLGACDRIRRDPPPLPDATAPVAAPDEIEAPEVFTATDQGLWDGRPSLGGTWVAYPGVDRPERVLIRNDETGRTTRGALFRREREMDGPAFQVSSDAAEGLGMLAGAPASLTVIALRPGDTTSGGGAELPAEDEAAAQEP</sequence>
<feature type="compositionally biased region" description="Acidic residues" evidence="1">
    <location>
        <begin position="172"/>
        <end position="182"/>
    </location>
</feature>
<name>A0A2W7NMC8_9RHOB</name>
<keyword evidence="3" id="KW-1185">Reference proteome</keyword>
<organism evidence="2 3">
    <name type="scientific">Palleronia aestuarii</name>
    <dbReference type="NCBI Taxonomy" id="568105"/>
    <lineage>
        <taxon>Bacteria</taxon>
        <taxon>Pseudomonadati</taxon>
        <taxon>Pseudomonadota</taxon>
        <taxon>Alphaproteobacteria</taxon>
        <taxon>Rhodobacterales</taxon>
        <taxon>Roseobacteraceae</taxon>
        <taxon>Palleronia</taxon>
    </lineage>
</organism>
<evidence type="ECO:0000313" key="3">
    <source>
        <dbReference type="Proteomes" id="UP000248916"/>
    </source>
</evidence>
<gene>
    <name evidence="2" type="ORF">LX81_01543</name>
</gene>
<protein>
    <submittedName>
        <fullName evidence="2">Uncharacterized protein</fullName>
    </submittedName>
</protein>
<evidence type="ECO:0000256" key="1">
    <source>
        <dbReference type="SAM" id="MobiDB-lite"/>
    </source>
</evidence>
<accession>A0A2W7NMC8</accession>
<dbReference type="AlphaFoldDB" id="A0A2W7NMC8"/>
<comment type="caution">
    <text evidence="2">The sequence shown here is derived from an EMBL/GenBank/DDBJ whole genome shotgun (WGS) entry which is preliminary data.</text>
</comment>
<dbReference type="EMBL" id="QKZL01000004">
    <property type="protein sequence ID" value="PZX17814.1"/>
    <property type="molecule type" value="Genomic_DNA"/>
</dbReference>
<reference evidence="2 3" key="1">
    <citation type="submission" date="2018-06" db="EMBL/GenBank/DDBJ databases">
        <title>Genomic Encyclopedia of Archaeal and Bacterial Type Strains, Phase II (KMG-II): from individual species to whole genera.</title>
        <authorList>
            <person name="Goeker M."/>
        </authorList>
    </citation>
    <scope>NUCLEOTIDE SEQUENCE [LARGE SCALE GENOMIC DNA]</scope>
    <source>
        <strain evidence="2 3">DSM 22009</strain>
    </source>
</reference>
<proteinExistence type="predicted"/>